<comment type="caution">
    <text evidence="1">The sequence shown here is derived from an EMBL/GenBank/DDBJ whole genome shotgun (WGS) entry which is preliminary data.</text>
</comment>
<sequence>MDAVSAFADVEYPGDVHCRNAFRRGNGFGEVPIAYKIYRLGERYAAAVKFMNWNKGISDAISGRTFPIGFSEEDGSDSMDQQFRAKQAAGIHLVGKKQSGLAAGMASRD</sequence>
<gene>
    <name evidence="1" type="ORF">RNA01_00910</name>
</gene>
<accession>A0A512HCH5</accession>
<name>A0A512HCH5_9HYPH</name>
<protein>
    <submittedName>
        <fullName evidence="1">Uncharacterized protein</fullName>
    </submittedName>
</protein>
<organism evidence="1 2">
    <name type="scientific">Ciceribacter naphthalenivorans</name>
    <dbReference type="NCBI Taxonomy" id="1118451"/>
    <lineage>
        <taxon>Bacteria</taxon>
        <taxon>Pseudomonadati</taxon>
        <taxon>Pseudomonadota</taxon>
        <taxon>Alphaproteobacteria</taxon>
        <taxon>Hyphomicrobiales</taxon>
        <taxon>Rhizobiaceae</taxon>
        <taxon>Ciceribacter</taxon>
    </lineage>
</organism>
<dbReference type="EMBL" id="BJZP01000001">
    <property type="protein sequence ID" value="GEO83159.1"/>
    <property type="molecule type" value="Genomic_DNA"/>
</dbReference>
<reference evidence="1 2" key="1">
    <citation type="submission" date="2019-07" db="EMBL/GenBank/DDBJ databases">
        <title>Whole genome shotgun sequence of Rhizobium naphthalenivorans NBRC 107585.</title>
        <authorList>
            <person name="Hosoyama A."/>
            <person name="Uohara A."/>
            <person name="Ohji S."/>
            <person name="Ichikawa N."/>
        </authorList>
    </citation>
    <scope>NUCLEOTIDE SEQUENCE [LARGE SCALE GENOMIC DNA]</scope>
    <source>
        <strain evidence="1 2">NBRC 107585</strain>
    </source>
</reference>
<evidence type="ECO:0000313" key="1">
    <source>
        <dbReference type="EMBL" id="GEO83159.1"/>
    </source>
</evidence>
<evidence type="ECO:0000313" key="2">
    <source>
        <dbReference type="Proteomes" id="UP000321717"/>
    </source>
</evidence>
<proteinExistence type="predicted"/>
<dbReference type="AlphaFoldDB" id="A0A512HCH5"/>
<keyword evidence="2" id="KW-1185">Reference proteome</keyword>
<dbReference type="Proteomes" id="UP000321717">
    <property type="component" value="Unassembled WGS sequence"/>
</dbReference>